<feature type="region of interest" description="Disordered" evidence="1">
    <location>
        <begin position="49"/>
        <end position="68"/>
    </location>
</feature>
<evidence type="ECO:0000313" key="2">
    <source>
        <dbReference type="EMBL" id="OWZ21454.1"/>
    </source>
</evidence>
<comment type="caution">
    <text evidence="2">The sequence shown here is derived from an EMBL/GenBank/DDBJ whole genome shotgun (WGS) entry which is preliminary data.</text>
</comment>
<dbReference type="Proteomes" id="UP000198211">
    <property type="component" value="Unassembled WGS sequence"/>
</dbReference>
<gene>
    <name evidence="2" type="ORF">PHMEG_0003991</name>
</gene>
<dbReference type="AlphaFoldDB" id="A0A225WUV1"/>
<sequence length="68" mass="7919">MPDPERRFVFASSRSNSRRNQNINRQQHTEVIHLPTMNELIPHGLITYGPHAQENRNGLSYNDESAQF</sequence>
<dbReference type="EMBL" id="NBNE01000223">
    <property type="protein sequence ID" value="OWZ21454.1"/>
    <property type="molecule type" value="Genomic_DNA"/>
</dbReference>
<proteinExistence type="predicted"/>
<feature type="compositionally biased region" description="Polar residues" evidence="1">
    <location>
        <begin position="55"/>
        <end position="68"/>
    </location>
</feature>
<feature type="region of interest" description="Disordered" evidence="1">
    <location>
        <begin position="1"/>
        <end position="25"/>
    </location>
</feature>
<feature type="compositionally biased region" description="Low complexity" evidence="1">
    <location>
        <begin position="12"/>
        <end position="25"/>
    </location>
</feature>
<organism evidence="2 3">
    <name type="scientific">Phytophthora megakarya</name>
    <dbReference type="NCBI Taxonomy" id="4795"/>
    <lineage>
        <taxon>Eukaryota</taxon>
        <taxon>Sar</taxon>
        <taxon>Stramenopiles</taxon>
        <taxon>Oomycota</taxon>
        <taxon>Peronosporomycetes</taxon>
        <taxon>Peronosporales</taxon>
        <taxon>Peronosporaceae</taxon>
        <taxon>Phytophthora</taxon>
    </lineage>
</organism>
<evidence type="ECO:0000313" key="3">
    <source>
        <dbReference type="Proteomes" id="UP000198211"/>
    </source>
</evidence>
<evidence type="ECO:0000256" key="1">
    <source>
        <dbReference type="SAM" id="MobiDB-lite"/>
    </source>
</evidence>
<name>A0A225WUV1_9STRA</name>
<accession>A0A225WUV1</accession>
<reference evidence="3" key="1">
    <citation type="submission" date="2017-03" db="EMBL/GenBank/DDBJ databases">
        <title>Phytopthora megakarya and P. palmivora, two closely related causual agents of cacao black pod achieved similar genome size and gene model numbers by different mechanisms.</title>
        <authorList>
            <person name="Ali S."/>
            <person name="Shao J."/>
            <person name="Larry D.J."/>
            <person name="Kronmiller B."/>
            <person name="Shen D."/>
            <person name="Strem M.D."/>
            <person name="Melnick R.L."/>
            <person name="Guiltinan M.J."/>
            <person name="Tyler B.M."/>
            <person name="Meinhardt L.W."/>
            <person name="Bailey B.A."/>
        </authorList>
    </citation>
    <scope>NUCLEOTIDE SEQUENCE [LARGE SCALE GENOMIC DNA]</scope>
    <source>
        <strain evidence="3">zdho120</strain>
    </source>
</reference>
<protein>
    <submittedName>
        <fullName evidence="2">Uncharacterized protein</fullName>
    </submittedName>
</protein>
<keyword evidence="3" id="KW-1185">Reference proteome</keyword>